<keyword evidence="2" id="KW-1185">Reference proteome</keyword>
<protein>
    <submittedName>
        <fullName evidence="1">Uncharacterized protein</fullName>
    </submittedName>
</protein>
<evidence type="ECO:0000313" key="2">
    <source>
        <dbReference type="Proteomes" id="UP000886501"/>
    </source>
</evidence>
<comment type="caution">
    <text evidence="1">The sequence shown here is derived from an EMBL/GenBank/DDBJ whole genome shotgun (WGS) entry which is preliminary data.</text>
</comment>
<accession>A0ACB6ZL64</accession>
<reference evidence="1" key="2">
    <citation type="journal article" date="2020" name="Nat. Commun.">
        <title>Large-scale genome sequencing of mycorrhizal fungi provides insights into the early evolution of symbiotic traits.</title>
        <authorList>
            <person name="Miyauchi S."/>
            <person name="Kiss E."/>
            <person name="Kuo A."/>
            <person name="Drula E."/>
            <person name="Kohler A."/>
            <person name="Sanchez-Garcia M."/>
            <person name="Morin E."/>
            <person name="Andreopoulos B."/>
            <person name="Barry K.W."/>
            <person name="Bonito G."/>
            <person name="Buee M."/>
            <person name="Carver A."/>
            <person name="Chen C."/>
            <person name="Cichocki N."/>
            <person name="Clum A."/>
            <person name="Culley D."/>
            <person name="Crous P.W."/>
            <person name="Fauchery L."/>
            <person name="Girlanda M."/>
            <person name="Hayes R.D."/>
            <person name="Keri Z."/>
            <person name="LaButti K."/>
            <person name="Lipzen A."/>
            <person name="Lombard V."/>
            <person name="Magnuson J."/>
            <person name="Maillard F."/>
            <person name="Murat C."/>
            <person name="Nolan M."/>
            <person name="Ohm R.A."/>
            <person name="Pangilinan J."/>
            <person name="Pereira M.F."/>
            <person name="Perotto S."/>
            <person name="Peter M."/>
            <person name="Pfister S."/>
            <person name="Riley R."/>
            <person name="Sitrit Y."/>
            <person name="Stielow J.B."/>
            <person name="Szollosi G."/>
            <person name="Zifcakova L."/>
            <person name="Stursova M."/>
            <person name="Spatafora J.W."/>
            <person name="Tedersoo L."/>
            <person name="Vaario L.M."/>
            <person name="Yamada A."/>
            <person name="Yan M."/>
            <person name="Wang P."/>
            <person name="Xu J."/>
            <person name="Bruns T."/>
            <person name="Baldrian P."/>
            <person name="Vilgalys R."/>
            <person name="Dunand C."/>
            <person name="Henrissat B."/>
            <person name="Grigoriev I.V."/>
            <person name="Hibbett D."/>
            <person name="Nagy L.G."/>
            <person name="Martin F.M."/>
        </authorList>
    </citation>
    <scope>NUCLEOTIDE SEQUENCE</scope>
    <source>
        <strain evidence="1">P2</strain>
    </source>
</reference>
<dbReference type="EMBL" id="MU117987">
    <property type="protein sequence ID" value="KAF9650193.1"/>
    <property type="molecule type" value="Genomic_DNA"/>
</dbReference>
<proteinExistence type="predicted"/>
<evidence type="ECO:0000313" key="1">
    <source>
        <dbReference type="EMBL" id="KAF9650193.1"/>
    </source>
</evidence>
<dbReference type="Proteomes" id="UP000886501">
    <property type="component" value="Unassembled WGS sequence"/>
</dbReference>
<sequence>MSSGAVVTTPVPPSVSTSKITPNPHPYAIKTTSTGLLTRSNSSSQNVHVSRHYYVPPSPTAKKHGETGGQSLQIPQSSRRTHRLSKSLSGVDSFEPSNKRPLPIPPPHPSSLPPYEPSVNPEQWITPKRSKRTEAPPSTTPDLDVTPVKLEDLPTNPKLWTPSQLSSYLTTALRVRSGEAMSLPLPVARDIATFVKESKINGRLFLRLCEQDLDQMGVNQLWKDALLTSSRNLRRNVLKGKIWGSPAEADPDDDPFANLSNSSASSLESLHNATDGDAPGPYYIKPYRRYRNGRVRGMVESFERSGSFSSDSSFSELAERNAFVAQYDANQEVTAQSPVEAPSHFPELSAPSPLPLPFLVAGSPSRSPSKRPLPQIPVHPNLRELPVEEPTVEELLEAEGEELGSSWGARAWEEFDNKSGVTVKKLIQDAPHSDDINPDTTIGGLSTAIESRSREGSNGKKPRDDRRIVTAIFSPPVPSASQVSGLIQAPEHIASKSRREEELEDQVKSTTLMLEEYKKRLEEVERKVSHMTEVEVRLAQKIEKADQENKELQEKAREAERKTTRFQSDPSRSHAVVDARASAVARRKKVIENMDPQSISALSRYVLLVGMGVCAVVFRVVLKKVIGKGLKP</sequence>
<gene>
    <name evidence="1" type="ORF">BDM02DRAFT_3112428</name>
</gene>
<organism evidence="1 2">
    <name type="scientific">Thelephora ganbajun</name>
    <name type="common">Ganba fungus</name>
    <dbReference type="NCBI Taxonomy" id="370292"/>
    <lineage>
        <taxon>Eukaryota</taxon>
        <taxon>Fungi</taxon>
        <taxon>Dikarya</taxon>
        <taxon>Basidiomycota</taxon>
        <taxon>Agaricomycotina</taxon>
        <taxon>Agaricomycetes</taxon>
        <taxon>Thelephorales</taxon>
        <taxon>Thelephoraceae</taxon>
        <taxon>Thelephora</taxon>
    </lineage>
</organism>
<name>A0ACB6ZL64_THEGA</name>
<reference evidence="1" key="1">
    <citation type="submission" date="2019-10" db="EMBL/GenBank/DDBJ databases">
        <authorList>
            <consortium name="DOE Joint Genome Institute"/>
            <person name="Kuo A."/>
            <person name="Miyauchi S."/>
            <person name="Kiss E."/>
            <person name="Drula E."/>
            <person name="Kohler A."/>
            <person name="Sanchez-Garcia M."/>
            <person name="Andreopoulos B."/>
            <person name="Barry K.W."/>
            <person name="Bonito G."/>
            <person name="Buee M."/>
            <person name="Carver A."/>
            <person name="Chen C."/>
            <person name="Cichocki N."/>
            <person name="Clum A."/>
            <person name="Culley D."/>
            <person name="Crous P.W."/>
            <person name="Fauchery L."/>
            <person name="Girlanda M."/>
            <person name="Hayes R."/>
            <person name="Keri Z."/>
            <person name="Labutti K."/>
            <person name="Lipzen A."/>
            <person name="Lombard V."/>
            <person name="Magnuson J."/>
            <person name="Maillard F."/>
            <person name="Morin E."/>
            <person name="Murat C."/>
            <person name="Nolan M."/>
            <person name="Ohm R."/>
            <person name="Pangilinan J."/>
            <person name="Pereira M."/>
            <person name="Perotto S."/>
            <person name="Peter M."/>
            <person name="Riley R."/>
            <person name="Sitrit Y."/>
            <person name="Stielow B."/>
            <person name="Szollosi G."/>
            <person name="Zifcakova L."/>
            <person name="Stursova M."/>
            <person name="Spatafora J.W."/>
            <person name="Tedersoo L."/>
            <person name="Vaario L.-M."/>
            <person name="Yamada A."/>
            <person name="Yan M."/>
            <person name="Wang P."/>
            <person name="Xu J."/>
            <person name="Bruns T."/>
            <person name="Baldrian P."/>
            <person name="Vilgalys R."/>
            <person name="Henrissat B."/>
            <person name="Grigoriev I.V."/>
            <person name="Hibbett D."/>
            <person name="Nagy L.G."/>
            <person name="Martin F.M."/>
        </authorList>
    </citation>
    <scope>NUCLEOTIDE SEQUENCE</scope>
    <source>
        <strain evidence="1">P2</strain>
    </source>
</reference>